<evidence type="ECO:0000313" key="1">
    <source>
        <dbReference type="EMBL" id="EQD44339.1"/>
    </source>
</evidence>
<sequence length="175" mass="19619">MLSASKGKDKYRIDYTQDGAAAIKTFEDVKAGILETSFDSRGDVLDQRLIKKEIGIEEAAKSFLTGIEGEVRVKEYSDVKIAKACPKCGSADIERDLEALGDKGAPIVPRYMCKSCGTLSYRLTDKYLERLVYSNKDMFSKEELDSLDRDSSAFMNELKGYIIRIFASKKIVEIK</sequence>
<dbReference type="EMBL" id="AUZZ01006959">
    <property type="protein sequence ID" value="EQD44339.1"/>
    <property type="molecule type" value="Genomic_DNA"/>
</dbReference>
<accession>T1AUH4</accession>
<gene>
    <name evidence="1" type="ORF">B2A_09629</name>
</gene>
<comment type="caution">
    <text evidence="1">The sequence shown here is derived from an EMBL/GenBank/DDBJ whole genome shotgun (WGS) entry which is preliminary data.</text>
</comment>
<protein>
    <submittedName>
        <fullName evidence="1">Uncharacterized protein</fullName>
    </submittedName>
</protein>
<reference evidence="1" key="2">
    <citation type="journal article" date="2014" name="ISME J.">
        <title>Microbial stratification in low pH oxic and suboxic macroscopic growths along an acid mine drainage.</title>
        <authorList>
            <person name="Mendez-Garcia C."/>
            <person name="Mesa V."/>
            <person name="Sprenger R.R."/>
            <person name="Richter M."/>
            <person name="Diez M.S."/>
            <person name="Solano J."/>
            <person name="Bargiela R."/>
            <person name="Golyshina O.V."/>
            <person name="Manteca A."/>
            <person name="Ramos J.L."/>
            <person name="Gallego J.R."/>
            <person name="Llorente I."/>
            <person name="Martins Dos Santos V.A."/>
            <person name="Jensen O.N."/>
            <person name="Pelaez A.I."/>
            <person name="Sanchez J."/>
            <person name="Ferrer M."/>
        </authorList>
    </citation>
    <scope>NUCLEOTIDE SEQUENCE</scope>
</reference>
<organism evidence="1">
    <name type="scientific">mine drainage metagenome</name>
    <dbReference type="NCBI Taxonomy" id="410659"/>
    <lineage>
        <taxon>unclassified sequences</taxon>
        <taxon>metagenomes</taxon>
        <taxon>ecological metagenomes</taxon>
    </lineage>
</organism>
<dbReference type="AlphaFoldDB" id="T1AUH4"/>
<reference evidence="1" key="1">
    <citation type="submission" date="2013-08" db="EMBL/GenBank/DDBJ databases">
        <authorList>
            <person name="Mendez C."/>
            <person name="Richter M."/>
            <person name="Ferrer M."/>
            <person name="Sanchez J."/>
        </authorList>
    </citation>
    <scope>NUCLEOTIDE SEQUENCE</scope>
</reference>
<proteinExistence type="predicted"/>
<name>T1AUH4_9ZZZZ</name>